<feature type="compositionally biased region" description="Polar residues" evidence="1">
    <location>
        <begin position="271"/>
        <end position="295"/>
    </location>
</feature>
<feature type="region of interest" description="Disordered" evidence="1">
    <location>
        <begin position="389"/>
        <end position="433"/>
    </location>
</feature>
<proteinExistence type="predicted"/>
<feature type="transmembrane region" description="Helical" evidence="2">
    <location>
        <begin position="44"/>
        <end position="67"/>
    </location>
</feature>
<gene>
    <name evidence="3" type="ORF">OMED0930_LOCUS688</name>
</gene>
<keyword evidence="2" id="KW-1133">Transmembrane helix</keyword>
<keyword evidence="2" id="KW-0812">Transmembrane</keyword>
<sequence length="551" mass="57334">MATSTVMTRSWHPRVVAAVMAFALCALAITCAWASKALEAMQAFGARAGAFGGAASLAPASVLSFLSDEPRARGVINDVTLALVAKVCACASAACAVAAIVPGNSSCGSDGGALEGEGAKAGTRGDGTTTVRVTTKNSSSAASLSPKASMSPAQSPRVVKTSEDIARAKEAAKERKRRAREEQEIAAKREEAERAEIARLVELERKKREAAEAAAEEAALAKRTREEEEARVDAARRAAIEIEDKKRRDEMEARERDAAAAKAREAEEEANNQNNISMKKQSPVSTTTMGVNGNKATGAPLANAGATAPPSAPRSTGLTLRSIPTPRINGGGMPMHKQPPVAPPPLPAGPPPVPAGPPPPYAKLAASRTPAAANNFPIAAAVDDVADPPLPPMAPLLSPKGALSSPDTPRESFSRWSSLSSERSVGDNGGQFSAYGAVPTRPVVPPGFEHVPLSPTFNGMRQPRSSFTDEVDADSEWAAVDSTIQLFLESTASDAQSYQPQLSSDFGNIFRPNAPAMTLNALSHDANAAPPLPPTPHPEMLSGILANMDDE</sequence>
<feature type="compositionally biased region" description="Pro residues" evidence="1">
    <location>
        <begin position="340"/>
        <end position="361"/>
    </location>
</feature>
<evidence type="ECO:0000313" key="3">
    <source>
        <dbReference type="EMBL" id="CAD8809595.1"/>
    </source>
</evidence>
<feature type="region of interest" description="Disordered" evidence="1">
    <location>
        <begin position="116"/>
        <end position="179"/>
    </location>
</feature>
<name>A0A7S0Z734_9CHLO</name>
<feature type="transmembrane region" description="Helical" evidence="2">
    <location>
        <begin position="79"/>
        <end position="101"/>
    </location>
</feature>
<evidence type="ECO:0000256" key="1">
    <source>
        <dbReference type="SAM" id="MobiDB-lite"/>
    </source>
</evidence>
<protein>
    <submittedName>
        <fullName evidence="3">Uncharacterized protein</fullName>
    </submittedName>
</protein>
<dbReference type="EMBL" id="HBFO01000952">
    <property type="protein sequence ID" value="CAD8809595.1"/>
    <property type="molecule type" value="Transcribed_RNA"/>
</dbReference>
<evidence type="ECO:0000256" key="2">
    <source>
        <dbReference type="SAM" id="Phobius"/>
    </source>
</evidence>
<feature type="region of interest" description="Disordered" evidence="1">
    <location>
        <begin position="525"/>
        <end position="551"/>
    </location>
</feature>
<feature type="compositionally biased region" description="Basic and acidic residues" evidence="1">
    <location>
        <begin position="219"/>
        <end position="265"/>
    </location>
</feature>
<feature type="compositionally biased region" description="Low complexity" evidence="1">
    <location>
        <begin position="414"/>
        <end position="423"/>
    </location>
</feature>
<dbReference type="AlphaFoldDB" id="A0A7S0Z734"/>
<reference evidence="3" key="1">
    <citation type="submission" date="2021-01" db="EMBL/GenBank/DDBJ databases">
        <authorList>
            <person name="Corre E."/>
            <person name="Pelletier E."/>
            <person name="Niang G."/>
            <person name="Scheremetjew M."/>
            <person name="Finn R."/>
            <person name="Kale V."/>
            <person name="Holt S."/>
            <person name="Cochrane G."/>
            <person name="Meng A."/>
            <person name="Brown T."/>
            <person name="Cohen L."/>
        </authorList>
    </citation>
    <scope>NUCLEOTIDE SEQUENCE</scope>
    <source>
        <strain evidence="3">Clade-D-RCC1621</strain>
    </source>
</reference>
<feature type="compositionally biased region" description="Low complexity" evidence="1">
    <location>
        <begin position="120"/>
        <end position="153"/>
    </location>
</feature>
<accession>A0A7S0Z734</accession>
<organism evidence="3">
    <name type="scientific">Ostreococcus mediterraneus</name>
    <dbReference type="NCBI Taxonomy" id="1486918"/>
    <lineage>
        <taxon>Eukaryota</taxon>
        <taxon>Viridiplantae</taxon>
        <taxon>Chlorophyta</taxon>
        <taxon>Mamiellophyceae</taxon>
        <taxon>Mamiellales</taxon>
        <taxon>Bathycoccaceae</taxon>
        <taxon>Ostreococcus</taxon>
    </lineage>
</organism>
<keyword evidence="2" id="KW-0472">Membrane</keyword>
<feature type="region of interest" description="Disordered" evidence="1">
    <location>
        <begin position="212"/>
        <end position="366"/>
    </location>
</feature>
<feature type="compositionally biased region" description="Basic and acidic residues" evidence="1">
    <location>
        <begin position="160"/>
        <end position="179"/>
    </location>
</feature>